<keyword evidence="3" id="KW-1185">Reference proteome</keyword>
<accession>A0A4Z2GBT7</accession>
<dbReference type="AlphaFoldDB" id="A0A4Z2GBT7"/>
<gene>
    <name evidence="2" type="ORF">EYF80_039698</name>
</gene>
<name>A0A4Z2GBT7_9TELE</name>
<feature type="transmembrane region" description="Helical" evidence="1">
    <location>
        <begin position="43"/>
        <end position="65"/>
    </location>
</feature>
<comment type="caution">
    <text evidence="2">The sequence shown here is derived from an EMBL/GenBank/DDBJ whole genome shotgun (WGS) entry which is preliminary data.</text>
</comment>
<keyword evidence="1" id="KW-0472">Membrane</keyword>
<evidence type="ECO:0000256" key="1">
    <source>
        <dbReference type="SAM" id="Phobius"/>
    </source>
</evidence>
<sequence>MPSQRRAPALKVNCSRLELQFLLKPERQSCLITDDSIFYSMNLVYFILILILNTGILMAVASNICKMKQVIGSSSAHGPRERPGETCRSSLTFSLLRPDVRTHGIGDLRRARRRAEKC</sequence>
<dbReference type="OrthoDB" id="283575at2759"/>
<dbReference type="Proteomes" id="UP000314294">
    <property type="component" value="Unassembled WGS sequence"/>
</dbReference>
<evidence type="ECO:0000313" key="2">
    <source>
        <dbReference type="EMBL" id="TNN50092.1"/>
    </source>
</evidence>
<evidence type="ECO:0000313" key="3">
    <source>
        <dbReference type="Proteomes" id="UP000314294"/>
    </source>
</evidence>
<proteinExistence type="predicted"/>
<dbReference type="EMBL" id="SRLO01000631">
    <property type="protein sequence ID" value="TNN50092.1"/>
    <property type="molecule type" value="Genomic_DNA"/>
</dbReference>
<keyword evidence="1" id="KW-1133">Transmembrane helix</keyword>
<keyword evidence="1" id="KW-0812">Transmembrane</keyword>
<protein>
    <submittedName>
        <fullName evidence="2">Uncharacterized protein</fullName>
    </submittedName>
</protein>
<reference evidence="2 3" key="1">
    <citation type="submission" date="2019-03" db="EMBL/GenBank/DDBJ databases">
        <title>First draft genome of Liparis tanakae, snailfish: a comprehensive survey of snailfish specific genes.</title>
        <authorList>
            <person name="Kim W."/>
            <person name="Song I."/>
            <person name="Jeong J.-H."/>
            <person name="Kim D."/>
            <person name="Kim S."/>
            <person name="Ryu S."/>
            <person name="Song J.Y."/>
            <person name="Lee S.K."/>
        </authorList>
    </citation>
    <scope>NUCLEOTIDE SEQUENCE [LARGE SCALE GENOMIC DNA]</scope>
    <source>
        <tissue evidence="2">Muscle</tissue>
    </source>
</reference>
<organism evidence="2 3">
    <name type="scientific">Liparis tanakae</name>
    <name type="common">Tanaka's snailfish</name>
    <dbReference type="NCBI Taxonomy" id="230148"/>
    <lineage>
        <taxon>Eukaryota</taxon>
        <taxon>Metazoa</taxon>
        <taxon>Chordata</taxon>
        <taxon>Craniata</taxon>
        <taxon>Vertebrata</taxon>
        <taxon>Euteleostomi</taxon>
        <taxon>Actinopterygii</taxon>
        <taxon>Neopterygii</taxon>
        <taxon>Teleostei</taxon>
        <taxon>Neoteleostei</taxon>
        <taxon>Acanthomorphata</taxon>
        <taxon>Eupercaria</taxon>
        <taxon>Perciformes</taxon>
        <taxon>Cottioidei</taxon>
        <taxon>Cottales</taxon>
        <taxon>Liparidae</taxon>
        <taxon>Liparis</taxon>
    </lineage>
</organism>